<evidence type="ECO:0000256" key="6">
    <source>
        <dbReference type="ARBA" id="ARBA00022692"/>
    </source>
</evidence>
<dbReference type="Proteomes" id="UP000298060">
    <property type="component" value="Unassembled WGS sequence"/>
</dbReference>
<feature type="transmembrane region" description="Helical" evidence="9">
    <location>
        <begin position="139"/>
        <end position="157"/>
    </location>
</feature>
<organism evidence="11 12">
    <name type="scientific">Salmonella enterica I</name>
    <dbReference type="NCBI Taxonomy" id="59201"/>
    <lineage>
        <taxon>Bacteria</taxon>
        <taxon>Pseudomonadati</taxon>
        <taxon>Pseudomonadota</taxon>
        <taxon>Gammaproteobacteria</taxon>
        <taxon>Enterobacterales</taxon>
        <taxon>Enterobacteriaceae</taxon>
        <taxon>Salmonella</taxon>
    </lineage>
</organism>
<dbReference type="PANTHER" id="PTHR43124:SF4">
    <property type="entry name" value="SUGAR EFFLUX TRANSPORTER"/>
    <property type="match status" value="1"/>
</dbReference>
<sequence>MTINPVSRKVAWLRVVTLAIAAFIFNTTEFVPVGLLSDIAESFHMQTAQVGIMLTIYAWVVAVMSLPFMLLTSQMERRKLLIYLFVLFIASHVLSFLAWNFTVLVISRIGIAFAHAIFWSITASLAIRLAPAGKRAQALSLIATGTALAMVLGLPIGRVVGQYFGWRTTFFAIGMGALITLLCLIKLLPKLPSEHSGSLKSLPLLFRRPALMSLYVLTVVVVTAHYTAYSYIEPFVQNVAGLSANFATVLLLILGGAGIIGSLVFGKLGNRHASSLVSIAIALLVVCLLLLLPAAESEAHLAILSIFWGIAIMVIGLGMQVKVLAMAPDATDVAMALFSGIFNIGIGAGALVGNQVSLHWSMSAIGYIGAIPACAALVWAVLIFRKWPVTLEEQPH</sequence>
<reference evidence="11 12" key="1">
    <citation type="submission" date="2018-03" db="EMBL/GenBank/DDBJ databases">
        <title>Non-Typhoidal Salmonella genome sequencing and assembly.</title>
        <authorList>
            <person name="Matchawe C."/>
        </authorList>
    </citation>
    <scope>NUCLEOTIDE SEQUENCE [LARGE SCALE GENOMIC DNA]</scope>
    <source>
        <strain evidence="11 12">108ev</strain>
    </source>
</reference>
<evidence type="ECO:0000256" key="5">
    <source>
        <dbReference type="ARBA" id="ARBA00022597"/>
    </source>
</evidence>
<evidence type="ECO:0000256" key="8">
    <source>
        <dbReference type="ARBA" id="ARBA00023136"/>
    </source>
</evidence>
<feature type="transmembrane region" description="Helical" evidence="9">
    <location>
        <begin position="301"/>
        <end position="321"/>
    </location>
</feature>
<comment type="caution">
    <text evidence="11">The sequence shown here is derived from an EMBL/GenBank/DDBJ whole genome shotgun (WGS) entry which is preliminary data.</text>
</comment>
<comment type="function">
    <text evidence="9">Involved in the efflux of sugars. The physiological role may be the reduction of the intracellular concentration of toxic sugars or sugar metabolites.</text>
</comment>
<feature type="transmembrane region" description="Helical" evidence="9">
    <location>
        <begin position="12"/>
        <end position="36"/>
    </location>
</feature>
<evidence type="ECO:0000259" key="10">
    <source>
        <dbReference type="PROSITE" id="PS50850"/>
    </source>
</evidence>
<keyword evidence="7 9" id="KW-1133">Transmembrane helix</keyword>
<feature type="domain" description="Major facilitator superfamily (MFS) profile" evidence="10">
    <location>
        <begin position="14"/>
        <end position="388"/>
    </location>
</feature>
<dbReference type="AlphaFoldDB" id="A0A3V9HCJ5"/>
<evidence type="ECO:0000256" key="4">
    <source>
        <dbReference type="ARBA" id="ARBA00022519"/>
    </source>
</evidence>
<dbReference type="PROSITE" id="PS50850">
    <property type="entry name" value="MFS"/>
    <property type="match status" value="1"/>
</dbReference>
<dbReference type="CDD" id="cd17324">
    <property type="entry name" value="MFS_NepI_like"/>
    <property type="match status" value="1"/>
</dbReference>
<evidence type="ECO:0000256" key="2">
    <source>
        <dbReference type="ARBA" id="ARBA00022448"/>
    </source>
</evidence>
<keyword evidence="4" id="KW-0997">Cell inner membrane</keyword>
<dbReference type="InterPro" id="IPR020846">
    <property type="entry name" value="MFS_dom"/>
</dbReference>
<feature type="transmembrane region" description="Helical" evidence="9">
    <location>
        <begin position="210"/>
        <end position="232"/>
    </location>
</feature>
<feature type="transmembrane region" description="Helical" evidence="9">
    <location>
        <begin position="169"/>
        <end position="189"/>
    </location>
</feature>
<proteinExistence type="inferred from homology"/>
<evidence type="ECO:0000313" key="12">
    <source>
        <dbReference type="Proteomes" id="UP000298060"/>
    </source>
</evidence>
<dbReference type="NCBIfam" id="NF002921">
    <property type="entry name" value="PRK03545.1"/>
    <property type="match status" value="1"/>
</dbReference>
<feature type="transmembrane region" description="Helical" evidence="9">
    <location>
        <begin position="48"/>
        <end position="68"/>
    </location>
</feature>
<accession>A0A3V9HCJ5</accession>
<protein>
    <recommendedName>
        <fullName evidence="9">Probable sugar efflux transporter</fullName>
    </recommendedName>
</protein>
<evidence type="ECO:0000256" key="7">
    <source>
        <dbReference type="ARBA" id="ARBA00022989"/>
    </source>
</evidence>
<dbReference type="InterPro" id="IPR011701">
    <property type="entry name" value="MFS"/>
</dbReference>
<feature type="transmembrane region" description="Helical" evidence="9">
    <location>
        <begin position="333"/>
        <end position="352"/>
    </location>
</feature>
<evidence type="ECO:0000256" key="1">
    <source>
        <dbReference type="ARBA" id="ARBA00004429"/>
    </source>
</evidence>
<dbReference type="InterPro" id="IPR036259">
    <property type="entry name" value="MFS_trans_sf"/>
</dbReference>
<keyword evidence="6 9" id="KW-0812">Transmembrane</keyword>
<evidence type="ECO:0000256" key="9">
    <source>
        <dbReference type="HAMAP-Rule" id="MF_00517"/>
    </source>
</evidence>
<feature type="transmembrane region" description="Helical" evidence="9">
    <location>
        <begin position="244"/>
        <end position="264"/>
    </location>
</feature>
<comment type="similarity">
    <text evidence="9">Belongs to the major facilitator superfamily. SotB (TC 2.A.1.2) family.</text>
</comment>
<dbReference type="PANTHER" id="PTHR43124">
    <property type="entry name" value="PURINE EFFLUX PUMP PBUE"/>
    <property type="match status" value="1"/>
</dbReference>
<dbReference type="Pfam" id="PF07690">
    <property type="entry name" value="MFS_1"/>
    <property type="match status" value="1"/>
</dbReference>
<feature type="transmembrane region" description="Helical" evidence="9">
    <location>
        <begin position="105"/>
        <end position="127"/>
    </location>
</feature>
<dbReference type="InterPro" id="IPR050189">
    <property type="entry name" value="MFS_Efflux_Transporters"/>
</dbReference>
<evidence type="ECO:0000313" key="11">
    <source>
        <dbReference type="EMBL" id="TGB48226.1"/>
    </source>
</evidence>
<keyword evidence="8 9" id="KW-0472">Membrane</keyword>
<keyword evidence="3 9" id="KW-1003">Cell membrane</keyword>
<dbReference type="GO" id="GO:0015144">
    <property type="term" value="F:carbohydrate transmembrane transporter activity"/>
    <property type="evidence" value="ECO:0007669"/>
    <property type="project" value="UniProtKB-UniRule"/>
</dbReference>
<feature type="transmembrane region" description="Helical" evidence="9">
    <location>
        <begin position="364"/>
        <end position="384"/>
    </location>
</feature>
<dbReference type="SUPFAM" id="SSF103473">
    <property type="entry name" value="MFS general substrate transporter"/>
    <property type="match status" value="1"/>
</dbReference>
<comment type="subcellular location">
    <subcellularLocation>
        <location evidence="1">Cell inner membrane</location>
        <topology evidence="1">Multi-pass membrane protein</topology>
    </subcellularLocation>
    <subcellularLocation>
        <location evidence="9">Cell membrane</location>
        <topology evidence="9">Multi-pass membrane protein</topology>
    </subcellularLocation>
</comment>
<dbReference type="InterPro" id="IPR023495">
    <property type="entry name" value="Sugar_effux_transptr_put"/>
</dbReference>
<evidence type="ECO:0000256" key="3">
    <source>
        <dbReference type="ARBA" id="ARBA00022475"/>
    </source>
</evidence>
<gene>
    <name evidence="9" type="primary">sotB</name>
    <name evidence="11" type="ORF">C9E94_20170</name>
</gene>
<dbReference type="Gene3D" id="1.20.1250.20">
    <property type="entry name" value="MFS general substrate transporter like domains"/>
    <property type="match status" value="1"/>
</dbReference>
<feature type="transmembrane region" description="Helical" evidence="9">
    <location>
        <begin position="276"/>
        <end position="295"/>
    </location>
</feature>
<keyword evidence="5 9" id="KW-0762">Sugar transport</keyword>
<name>A0A3V9HCJ5_SALET</name>
<keyword evidence="2 9" id="KW-0813">Transport</keyword>
<feature type="transmembrane region" description="Helical" evidence="9">
    <location>
        <begin position="80"/>
        <end position="99"/>
    </location>
</feature>
<dbReference type="EMBL" id="PYJR01000133">
    <property type="protein sequence ID" value="TGB48226.1"/>
    <property type="molecule type" value="Genomic_DNA"/>
</dbReference>
<dbReference type="GO" id="GO:0005886">
    <property type="term" value="C:plasma membrane"/>
    <property type="evidence" value="ECO:0007669"/>
    <property type="project" value="UniProtKB-SubCell"/>
</dbReference>
<dbReference type="HAMAP" id="MF_00517">
    <property type="entry name" value="MFS_SotB"/>
    <property type="match status" value="1"/>
</dbReference>